<comment type="pathway">
    <text evidence="3">Lipid metabolism.</text>
</comment>
<comment type="pathway">
    <text evidence="2">Glycerolipid metabolism; triacylglycerol biosynthesis.</text>
</comment>
<evidence type="ECO:0000256" key="2">
    <source>
        <dbReference type="ARBA" id="ARBA00004771"/>
    </source>
</evidence>
<dbReference type="GO" id="GO:0004144">
    <property type="term" value="F:diacylglycerol O-acyltransferase activity"/>
    <property type="evidence" value="ECO:0007669"/>
    <property type="project" value="TreeGrafter"/>
</dbReference>
<evidence type="ECO:0000256" key="13">
    <source>
        <dbReference type="ARBA" id="ARBA00023315"/>
    </source>
</evidence>
<evidence type="ECO:0000256" key="1">
    <source>
        <dbReference type="ARBA" id="ARBA00004477"/>
    </source>
</evidence>
<keyword evidence="9 14" id="KW-0256">Endoplasmic reticulum</keyword>
<dbReference type="EC" id="2.3.1.-" evidence="14"/>
<keyword evidence="8" id="KW-0319">Glycerol metabolism</keyword>
<dbReference type="Proteomes" id="UP001175271">
    <property type="component" value="Unassembled WGS sequence"/>
</dbReference>
<evidence type="ECO:0000313" key="16">
    <source>
        <dbReference type="Proteomes" id="UP001175271"/>
    </source>
</evidence>
<evidence type="ECO:0000256" key="6">
    <source>
        <dbReference type="ARBA" id="ARBA00022679"/>
    </source>
</evidence>
<comment type="subcellular location">
    <subcellularLocation>
        <location evidence="1 14">Endoplasmic reticulum membrane</location>
        <topology evidence="1 14">Multi-pass membrane protein</topology>
    </subcellularLocation>
</comment>
<keyword evidence="16" id="KW-1185">Reference proteome</keyword>
<dbReference type="GO" id="GO:0006071">
    <property type="term" value="P:glycerol metabolic process"/>
    <property type="evidence" value="ECO:0007669"/>
    <property type="project" value="UniProtKB-KW"/>
</dbReference>
<reference evidence="15" key="1">
    <citation type="submission" date="2023-06" db="EMBL/GenBank/DDBJ databases">
        <title>Genomic analysis of the entomopathogenic nematode Steinernema hermaphroditum.</title>
        <authorList>
            <person name="Schwarz E.M."/>
            <person name="Heppert J.K."/>
            <person name="Baniya A."/>
            <person name="Schwartz H.T."/>
            <person name="Tan C.-H."/>
            <person name="Antoshechkin I."/>
            <person name="Sternberg P.W."/>
            <person name="Goodrich-Blair H."/>
            <person name="Dillman A.R."/>
        </authorList>
    </citation>
    <scope>NUCLEOTIDE SEQUENCE</scope>
    <source>
        <strain evidence="15">PS9179</strain>
        <tissue evidence="15">Whole animal</tissue>
    </source>
</reference>
<evidence type="ECO:0000256" key="5">
    <source>
        <dbReference type="ARBA" id="ARBA00022516"/>
    </source>
</evidence>
<proteinExistence type="inferred from homology"/>
<dbReference type="CDD" id="cd07987">
    <property type="entry name" value="LPLAT_MGAT-like"/>
    <property type="match status" value="1"/>
</dbReference>
<evidence type="ECO:0000313" key="15">
    <source>
        <dbReference type="EMBL" id="KAK0402772.1"/>
    </source>
</evidence>
<feature type="transmembrane region" description="Helical" evidence="14">
    <location>
        <begin position="12"/>
        <end position="32"/>
    </location>
</feature>
<organism evidence="15 16">
    <name type="scientific">Steinernema hermaphroditum</name>
    <dbReference type="NCBI Taxonomy" id="289476"/>
    <lineage>
        <taxon>Eukaryota</taxon>
        <taxon>Metazoa</taxon>
        <taxon>Ecdysozoa</taxon>
        <taxon>Nematoda</taxon>
        <taxon>Chromadorea</taxon>
        <taxon>Rhabditida</taxon>
        <taxon>Tylenchina</taxon>
        <taxon>Panagrolaimomorpha</taxon>
        <taxon>Strongyloidoidea</taxon>
        <taxon>Steinernematidae</taxon>
        <taxon>Steinernema</taxon>
    </lineage>
</organism>
<dbReference type="Pfam" id="PF03982">
    <property type="entry name" value="DAGAT"/>
    <property type="match status" value="1"/>
</dbReference>
<keyword evidence="7 14" id="KW-0812">Transmembrane</keyword>
<dbReference type="PANTHER" id="PTHR12317">
    <property type="entry name" value="DIACYLGLYCEROL O-ACYLTRANSFERASE"/>
    <property type="match status" value="1"/>
</dbReference>
<sequence>MIFAPLDVPLHRRIETLAVFYHVFTFLLLPVISLVLPFYLIFCTSFWWLVALYVAWFIYDYETPFKGSRRASWYRNLPLWTRFANFFPLKTVKTAELSPEHNYIVGSHPHGILSLGLFGSFATEGTGFSATFPGITPYLATINLNFWIPLRRELIMASGVISASKESISHVLSDKKGGNAVAIVLGGAEEALDANPENFDLTLKSRKGFVKLALKHGAHLVPVYNFGENSAFAQITSERGTLLRKVQSGFKKLAGFSPPLFHGRGIFNYRFGLLPFRVPINTVVGAPIPVERVEEPTQEQIDELHQKYCDALTKLFDDYKTKYDQADAKLNIV</sequence>
<evidence type="ECO:0000256" key="7">
    <source>
        <dbReference type="ARBA" id="ARBA00022692"/>
    </source>
</evidence>
<evidence type="ECO:0000256" key="3">
    <source>
        <dbReference type="ARBA" id="ARBA00005189"/>
    </source>
</evidence>
<evidence type="ECO:0000256" key="4">
    <source>
        <dbReference type="ARBA" id="ARBA00005420"/>
    </source>
</evidence>
<evidence type="ECO:0000256" key="9">
    <source>
        <dbReference type="ARBA" id="ARBA00022824"/>
    </source>
</evidence>
<dbReference type="PANTHER" id="PTHR12317:SF0">
    <property type="entry name" value="ACYLTRANSFERASE"/>
    <property type="match status" value="1"/>
</dbReference>
<dbReference type="EMBL" id="JAUCMV010000004">
    <property type="protein sequence ID" value="KAK0402772.1"/>
    <property type="molecule type" value="Genomic_DNA"/>
</dbReference>
<dbReference type="GO" id="GO:0005789">
    <property type="term" value="C:endoplasmic reticulum membrane"/>
    <property type="evidence" value="ECO:0007669"/>
    <property type="project" value="UniProtKB-SubCell"/>
</dbReference>
<name>A0AA39HBH7_9BILA</name>
<evidence type="ECO:0000256" key="8">
    <source>
        <dbReference type="ARBA" id="ARBA00022798"/>
    </source>
</evidence>
<comment type="similarity">
    <text evidence="4 14">Belongs to the diacylglycerol acyltransferase family.</text>
</comment>
<evidence type="ECO:0000256" key="12">
    <source>
        <dbReference type="ARBA" id="ARBA00023136"/>
    </source>
</evidence>
<keyword evidence="12 14" id="KW-0472">Membrane</keyword>
<evidence type="ECO:0000256" key="14">
    <source>
        <dbReference type="RuleBase" id="RU367023"/>
    </source>
</evidence>
<accession>A0AA39HBH7</accession>
<evidence type="ECO:0000256" key="10">
    <source>
        <dbReference type="ARBA" id="ARBA00022989"/>
    </source>
</evidence>
<feature type="transmembrane region" description="Helical" evidence="14">
    <location>
        <begin position="38"/>
        <end position="59"/>
    </location>
</feature>
<protein>
    <recommendedName>
        <fullName evidence="14">Acyltransferase</fullName>
        <ecNumber evidence="14">2.3.1.-</ecNumber>
    </recommendedName>
</protein>
<dbReference type="InterPro" id="IPR007130">
    <property type="entry name" value="DAGAT"/>
</dbReference>
<gene>
    <name evidence="15" type="ORF">QR680_016521</name>
</gene>
<keyword evidence="10 14" id="KW-1133">Transmembrane helix</keyword>
<dbReference type="GO" id="GO:0019432">
    <property type="term" value="P:triglyceride biosynthetic process"/>
    <property type="evidence" value="ECO:0007669"/>
    <property type="project" value="TreeGrafter"/>
</dbReference>
<keyword evidence="11" id="KW-0443">Lipid metabolism</keyword>
<keyword evidence="5" id="KW-0444">Lipid biosynthesis</keyword>
<dbReference type="AlphaFoldDB" id="A0AA39HBH7"/>
<keyword evidence="6 14" id="KW-0808">Transferase</keyword>
<comment type="caution">
    <text evidence="15">The sequence shown here is derived from an EMBL/GenBank/DDBJ whole genome shotgun (WGS) entry which is preliminary data.</text>
</comment>
<keyword evidence="13" id="KW-0012">Acyltransferase</keyword>
<evidence type="ECO:0000256" key="11">
    <source>
        <dbReference type="ARBA" id="ARBA00023098"/>
    </source>
</evidence>